<evidence type="ECO:0000256" key="5">
    <source>
        <dbReference type="ARBA" id="ARBA00022840"/>
    </source>
</evidence>
<dbReference type="GO" id="GO:0005524">
    <property type="term" value="F:ATP binding"/>
    <property type="evidence" value="ECO:0007669"/>
    <property type="project" value="UniProtKB-KW"/>
</dbReference>
<evidence type="ECO:0000256" key="4">
    <source>
        <dbReference type="ARBA" id="ARBA00022741"/>
    </source>
</evidence>
<dbReference type="GO" id="GO:0071555">
    <property type="term" value="P:cell wall organization"/>
    <property type="evidence" value="ECO:0007669"/>
    <property type="project" value="UniProtKB-KW"/>
</dbReference>
<comment type="caution">
    <text evidence="13">The sequence shown here is derived from an EMBL/GenBank/DDBJ whole genome shotgun (WGS) entry which is preliminary data.</text>
</comment>
<dbReference type="HAMAP" id="MF_02019">
    <property type="entry name" value="MurF"/>
    <property type="match status" value="1"/>
</dbReference>
<organism evidence="13">
    <name type="scientific">marine sediment metagenome</name>
    <dbReference type="NCBI Taxonomy" id="412755"/>
    <lineage>
        <taxon>unclassified sequences</taxon>
        <taxon>metagenomes</taxon>
        <taxon>ecological metagenomes</taxon>
    </lineage>
</organism>
<dbReference type="InterPro" id="IPR051046">
    <property type="entry name" value="MurCDEF_CellWall_CoF430Synth"/>
</dbReference>
<evidence type="ECO:0000256" key="2">
    <source>
        <dbReference type="ARBA" id="ARBA00022598"/>
    </source>
</evidence>
<dbReference type="AlphaFoldDB" id="A0A0F8YGX7"/>
<protein>
    <recommendedName>
        <fullName evidence="10">UDP-MurNAc-pentapeptide synthetase</fullName>
    </recommendedName>
</protein>
<proteinExistence type="inferred from homology"/>
<dbReference type="GO" id="GO:0047480">
    <property type="term" value="F:UDP-N-acetylmuramoyl-tripeptide-D-alanyl-D-alanine ligase activity"/>
    <property type="evidence" value="ECO:0007669"/>
    <property type="project" value="InterPro"/>
</dbReference>
<dbReference type="GO" id="GO:0008360">
    <property type="term" value="P:regulation of cell shape"/>
    <property type="evidence" value="ECO:0007669"/>
    <property type="project" value="UniProtKB-KW"/>
</dbReference>
<keyword evidence="4" id="KW-0547">Nucleotide-binding</keyword>
<accession>A0A0F8YGX7</accession>
<dbReference type="Gene3D" id="3.40.1390.10">
    <property type="entry name" value="MurE/MurF, N-terminal domain"/>
    <property type="match status" value="1"/>
</dbReference>
<evidence type="ECO:0000256" key="3">
    <source>
        <dbReference type="ARBA" id="ARBA00022618"/>
    </source>
</evidence>
<keyword evidence="8" id="KW-0131">Cell cycle</keyword>
<sequence length="404" mass="44494">ELFIALKGPRYDGHDFVQEAIKKGASGVLISNFQFPISKLLNTDQRSPVTILVKDTLRALGQIAKYYRQKFILPIVAVTGSTGKTTTKDMIVSILSLELSVLKTQGNYNNEVGVPLTLFRLSKRHQVAVLELGMSALGEIERLTRISSPKIGVLTNVGEAHLQYLGNIQRVARAKAELIYALGKDDIAILNIDDPYVRDMKKGIKAGIITYGIKKRAQVRAKGIENLKEEGMRFTLKIEQEDFSLHLKCLGYHNIYNALAAASAAHALGIKKEIIREGLSRFQPLTGRLRIIRMRGLTILDDTYNASPKSFVAALESLRDLSPKGRKILVAGDMLELGEKAPLSHKETGIYVAHSRIDKLITCGNLAEHIAQGAIGAGMEEKKIISCRNRDEAGDRLSSLVKKG</sequence>
<keyword evidence="7" id="KW-0573">Peptidoglycan synthesis</keyword>
<evidence type="ECO:0000256" key="8">
    <source>
        <dbReference type="ARBA" id="ARBA00023306"/>
    </source>
</evidence>
<dbReference type="NCBIfam" id="TIGR01143">
    <property type="entry name" value="murF"/>
    <property type="match status" value="1"/>
</dbReference>
<dbReference type="InterPro" id="IPR036565">
    <property type="entry name" value="Mur-like_cat_sf"/>
</dbReference>
<feature type="non-terminal residue" evidence="13">
    <location>
        <position position="404"/>
    </location>
</feature>
<dbReference type="SUPFAM" id="SSF53244">
    <property type="entry name" value="MurD-like peptide ligases, peptide-binding domain"/>
    <property type="match status" value="1"/>
</dbReference>
<dbReference type="Pfam" id="PF02875">
    <property type="entry name" value="Mur_ligase_C"/>
    <property type="match status" value="1"/>
</dbReference>
<dbReference type="InterPro" id="IPR013221">
    <property type="entry name" value="Mur_ligase_cen"/>
</dbReference>
<dbReference type="SUPFAM" id="SSF53623">
    <property type="entry name" value="MurD-like peptide ligases, catalytic domain"/>
    <property type="match status" value="1"/>
</dbReference>
<dbReference type="GO" id="GO:0051301">
    <property type="term" value="P:cell division"/>
    <property type="evidence" value="ECO:0007669"/>
    <property type="project" value="UniProtKB-KW"/>
</dbReference>
<dbReference type="GO" id="GO:0009252">
    <property type="term" value="P:peptidoglycan biosynthetic process"/>
    <property type="evidence" value="ECO:0007669"/>
    <property type="project" value="UniProtKB-KW"/>
</dbReference>
<evidence type="ECO:0000256" key="6">
    <source>
        <dbReference type="ARBA" id="ARBA00022960"/>
    </source>
</evidence>
<name>A0A0F8YGX7_9ZZZZ</name>
<evidence type="ECO:0000313" key="13">
    <source>
        <dbReference type="EMBL" id="KKK80657.1"/>
    </source>
</evidence>
<reference evidence="13" key="1">
    <citation type="journal article" date="2015" name="Nature">
        <title>Complex archaea that bridge the gap between prokaryotes and eukaryotes.</title>
        <authorList>
            <person name="Spang A."/>
            <person name="Saw J.H."/>
            <person name="Jorgensen S.L."/>
            <person name="Zaremba-Niedzwiedzka K."/>
            <person name="Martijn J."/>
            <person name="Lind A.E."/>
            <person name="van Eijk R."/>
            <person name="Schleper C."/>
            <person name="Guy L."/>
            <person name="Ettema T.J."/>
        </authorList>
    </citation>
    <scope>NUCLEOTIDE SEQUENCE</scope>
</reference>
<dbReference type="SUPFAM" id="SSF63418">
    <property type="entry name" value="MurE/MurF N-terminal domain"/>
    <property type="match status" value="1"/>
</dbReference>
<evidence type="ECO:0000256" key="7">
    <source>
        <dbReference type="ARBA" id="ARBA00022984"/>
    </source>
</evidence>
<feature type="domain" description="Mur ligase C-terminal" evidence="11">
    <location>
        <begin position="287"/>
        <end position="403"/>
    </location>
</feature>
<keyword evidence="2" id="KW-0436">Ligase</keyword>
<dbReference type="Pfam" id="PF08245">
    <property type="entry name" value="Mur_ligase_M"/>
    <property type="match status" value="1"/>
</dbReference>
<keyword evidence="9" id="KW-0961">Cell wall biogenesis/degradation</keyword>
<gene>
    <name evidence="13" type="ORF">LCGC14_2821300</name>
</gene>
<evidence type="ECO:0000256" key="10">
    <source>
        <dbReference type="ARBA" id="ARBA00031461"/>
    </source>
</evidence>
<dbReference type="InterPro" id="IPR035911">
    <property type="entry name" value="MurE/MurF_N"/>
</dbReference>
<dbReference type="InterPro" id="IPR005863">
    <property type="entry name" value="UDP-N-AcMur_synth"/>
</dbReference>
<evidence type="ECO:0000259" key="12">
    <source>
        <dbReference type="Pfam" id="PF08245"/>
    </source>
</evidence>
<evidence type="ECO:0000256" key="1">
    <source>
        <dbReference type="ARBA" id="ARBA00022490"/>
    </source>
</evidence>
<dbReference type="Gene3D" id="3.40.1190.10">
    <property type="entry name" value="Mur-like, catalytic domain"/>
    <property type="match status" value="1"/>
</dbReference>
<evidence type="ECO:0000256" key="9">
    <source>
        <dbReference type="ARBA" id="ARBA00023316"/>
    </source>
</evidence>
<feature type="domain" description="Mur ligase central" evidence="12">
    <location>
        <begin position="78"/>
        <end position="265"/>
    </location>
</feature>
<dbReference type="PANTHER" id="PTHR43024">
    <property type="entry name" value="UDP-N-ACETYLMURAMOYL-TRIPEPTIDE--D-ALANYL-D-ALANINE LIGASE"/>
    <property type="match status" value="1"/>
</dbReference>
<keyword evidence="5" id="KW-0067">ATP-binding</keyword>
<evidence type="ECO:0000259" key="11">
    <source>
        <dbReference type="Pfam" id="PF02875"/>
    </source>
</evidence>
<dbReference type="InterPro" id="IPR004101">
    <property type="entry name" value="Mur_ligase_C"/>
</dbReference>
<dbReference type="PANTHER" id="PTHR43024:SF1">
    <property type="entry name" value="UDP-N-ACETYLMURAMOYL-TRIPEPTIDE--D-ALANYL-D-ALANINE LIGASE"/>
    <property type="match status" value="1"/>
</dbReference>
<dbReference type="Gene3D" id="3.90.190.20">
    <property type="entry name" value="Mur ligase, C-terminal domain"/>
    <property type="match status" value="1"/>
</dbReference>
<dbReference type="InterPro" id="IPR036615">
    <property type="entry name" value="Mur_ligase_C_dom_sf"/>
</dbReference>
<dbReference type="EMBL" id="LAZR01053480">
    <property type="protein sequence ID" value="KKK80657.1"/>
    <property type="molecule type" value="Genomic_DNA"/>
</dbReference>
<keyword evidence="3" id="KW-0132">Cell division</keyword>
<keyword evidence="1" id="KW-0963">Cytoplasm</keyword>
<keyword evidence="6" id="KW-0133">Cell shape</keyword>
<feature type="non-terminal residue" evidence="13">
    <location>
        <position position="1"/>
    </location>
</feature>